<name>A0A2T9JX12_9CAUL</name>
<gene>
    <name evidence="2" type="ORF">DDF65_01730</name>
</gene>
<reference evidence="2 3" key="1">
    <citation type="submission" date="2018-04" db="EMBL/GenBank/DDBJ databases">
        <title>The genome sequence of Caulobacter sp. 736.</title>
        <authorList>
            <person name="Gao J."/>
            <person name="Sun J."/>
        </authorList>
    </citation>
    <scope>NUCLEOTIDE SEQUENCE [LARGE SCALE GENOMIC DNA]</scope>
    <source>
        <strain evidence="2 3">736</strain>
    </source>
</reference>
<proteinExistence type="predicted"/>
<sequence length="86" mass="9254">MNRPSSLVAAIVTRWWCHDAGARGNPLPPHPFRHPGRSEAKSLDPGAAARRRLLLADPNVAPGPLGPWSAALRAFARDDDVWVGGK</sequence>
<keyword evidence="3" id="KW-1185">Reference proteome</keyword>
<evidence type="ECO:0000256" key="1">
    <source>
        <dbReference type="SAM" id="MobiDB-lite"/>
    </source>
</evidence>
<evidence type="ECO:0000313" key="2">
    <source>
        <dbReference type="EMBL" id="PVM88255.1"/>
    </source>
</evidence>
<dbReference type="AlphaFoldDB" id="A0A2T9JX12"/>
<dbReference type="EMBL" id="QDKP01000010">
    <property type="protein sequence ID" value="PVM88255.1"/>
    <property type="molecule type" value="Genomic_DNA"/>
</dbReference>
<evidence type="ECO:0000313" key="3">
    <source>
        <dbReference type="Proteomes" id="UP000244913"/>
    </source>
</evidence>
<accession>A0A2T9JX12</accession>
<organism evidence="2 3">
    <name type="scientific">Caulobacter radicis</name>
    <dbReference type="NCBI Taxonomy" id="2172650"/>
    <lineage>
        <taxon>Bacteria</taxon>
        <taxon>Pseudomonadati</taxon>
        <taxon>Pseudomonadota</taxon>
        <taxon>Alphaproteobacteria</taxon>
        <taxon>Caulobacterales</taxon>
        <taxon>Caulobacteraceae</taxon>
        <taxon>Caulobacter</taxon>
    </lineage>
</organism>
<comment type="caution">
    <text evidence="2">The sequence shown here is derived from an EMBL/GenBank/DDBJ whole genome shotgun (WGS) entry which is preliminary data.</text>
</comment>
<dbReference type="Proteomes" id="UP000244913">
    <property type="component" value="Unassembled WGS sequence"/>
</dbReference>
<feature type="region of interest" description="Disordered" evidence="1">
    <location>
        <begin position="23"/>
        <end position="45"/>
    </location>
</feature>
<protein>
    <submittedName>
        <fullName evidence="2">Uncharacterized protein</fullName>
    </submittedName>
</protein>